<gene>
    <name evidence="1" type="ORF">S01H1_21209</name>
</gene>
<accession>X0U0Z0</accession>
<feature type="non-terminal residue" evidence="1">
    <location>
        <position position="1"/>
    </location>
</feature>
<reference evidence="1" key="1">
    <citation type="journal article" date="2014" name="Front. Microbiol.">
        <title>High frequency of phylogenetically diverse reductive dehalogenase-homologous genes in deep subseafloor sedimentary metagenomes.</title>
        <authorList>
            <person name="Kawai M."/>
            <person name="Futagami T."/>
            <person name="Toyoda A."/>
            <person name="Takaki Y."/>
            <person name="Nishi S."/>
            <person name="Hori S."/>
            <person name="Arai W."/>
            <person name="Tsubouchi T."/>
            <person name="Morono Y."/>
            <person name="Uchiyama I."/>
            <person name="Ito T."/>
            <person name="Fujiyama A."/>
            <person name="Inagaki F."/>
            <person name="Takami H."/>
        </authorList>
    </citation>
    <scope>NUCLEOTIDE SEQUENCE</scope>
    <source>
        <strain evidence="1">Expedition CK06-06</strain>
    </source>
</reference>
<proteinExistence type="predicted"/>
<sequence>NLLRLARNVEAQEGEMLIACQHLRYDLGGEDRPRRAFARGEVVVTIGAKNIYGDVAEYYVPEQLLVVQGRDVRLEESGRLEANHNKLTFDIANDTLRFDARADQLLRTRISIN</sequence>
<evidence type="ECO:0008006" key="2">
    <source>
        <dbReference type="Google" id="ProtNLM"/>
    </source>
</evidence>
<evidence type="ECO:0000313" key="1">
    <source>
        <dbReference type="EMBL" id="GAF93031.1"/>
    </source>
</evidence>
<protein>
    <recommendedName>
        <fullName evidence="2">Organic solvent tolerance-like N-terminal domain-containing protein</fullName>
    </recommendedName>
</protein>
<dbReference type="EMBL" id="BARS01011722">
    <property type="protein sequence ID" value="GAF93031.1"/>
    <property type="molecule type" value="Genomic_DNA"/>
</dbReference>
<dbReference type="AlphaFoldDB" id="X0U0Z0"/>
<organism evidence="1">
    <name type="scientific">marine sediment metagenome</name>
    <dbReference type="NCBI Taxonomy" id="412755"/>
    <lineage>
        <taxon>unclassified sequences</taxon>
        <taxon>metagenomes</taxon>
        <taxon>ecological metagenomes</taxon>
    </lineage>
</organism>
<comment type="caution">
    <text evidence="1">The sequence shown here is derived from an EMBL/GenBank/DDBJ whole genome shotgun (WGS) entry which is preliminary data.</text>
</comment>
<dbReference type="Gene3D" id="2.60.450.10">
    <property type="entry name" value="Lipopolysaccharide (LPS) transport protein A like domain"/>
    <property type="match status" value="1"/>
</dbReference>
<name>X0U0Z0_9ZZZZ</name>